<dbReference type="AlphaFoldDB" id="A0AAW8RB03"/>
<keyword evidence="2" id="KW-1133">Transmembrane helix</keyword>
<dbReference type="Proteomes" id="UP001249945">
    <property type="component" value="Unassembled WGS sequence"/>
</dbReference>
<accession>A0AAW8RB03</accession>
<keyword evidence="2" id="KW-0812">Transmembrane</keyword>
<protein>
    <submittedName>
        <fullName evidence="3">Uncharacterized protein</fullName>
    </submittedName>
</protein>
<evidence type="ECO:0000313" key="4">
    <source>
        <dbReference type="Proteomes" id="UP001249945"/>
    </source>
</evidence>
<proteinExistence type="predicted"/>
<keyword evidence="2" id="KW-0472">Membrane</keyword>
<dbReference type="RefSeq" id="WP_135018964.1">
    <property type="nucleotide sequence ID" value="NZ_JALRMQ010000008.1"/>
</dbReference>
<feature type="transmembrane region" description="Helical" evidence="2">
    <location>
        <begin position="12"/>
        <end position="30"/>
    </location>
</feature>
<feature type="region of interest" description="Disordered" evidence="1">
    <location>
        <begin position="71"/>
        <end position="95"/>
    </location>
</feature>
<comment type="caution">
    <text evidence="3">The sequence shown here is derived from an EMBL/GenBank/DDBJ whole genome shotgun (WGS) entry which is preliminary data.</text>
</comment>
<evidence type="ECO:0000256" key="2">
    <source>
        <dbReference type="SAM" id="Phobius"/>
    </source>
</evidence>
<evidence type="ECO:0000256" key="1">
    <source>
        <dbReference type="SAM" id="MobiDB-lite"/>
    </source>
</evidence>
<dbReference type="EMBL" id="JALRMR010000014">
    <property type="protein sequence ID" value="MDT1974946.1"/>
    <property type="molecule type" value="Genomic_DNA"/>
</dbReference>
<reference evidence="3" key="1">
    <citation type="submission" date="2022-04" db="EMBL/GenBank/DDBJ databases">
        <title>Draft genome sequences of lactic acid bacteria (LAB) strains involved in meat spoilage.</title>
        <authorList>
            <person name="Palevich N."/>
        </authorList>
    </citation>
    <scope>NUCLEOTIDE SEQUENCE</scope>
    <source>
        <strain evidence="3">9-14</strain>
    </source>
</reference>
<name>A0AAW8RB03_CARDV</name>
<sequence>MKTKNQPSIWRNFMIMLLAFSIMINGLFIYKIKEDKMTIQTNAAAVKEELESGYQNQIEQLNQKNNILTKENDQLKDSSNSNDETDAKGKNELIDQQNASDLISEQIKQRSEQFVESYLNFSDMYDQNRITSLQEVAIQDVVDRLVPKLDQGLSEQGEVDKTILINSKIDSAKIFLGDYDKDTERAEVICDVEYTTTVDGKETKTHNLFTLKLEKMNGEFMVTSFSYHSII</sequence>
<gene>
    <name evidence="3" type="ORF">MX635_11125</name>
</gene>
<evidence type="ECO:0000313" key="3">
    <source>
        <dbReference type="EMBL" id="MDT1974946.1"/>
    </source>
</evidence>
<organism evidence="3 4">
    <name type="scientific">Carnobacterium divergens</name>
    <name type="common">Lactobacillus divergens</name>
    <dbReference type="NCBI Taxonomy" id="2748"/>
    <lineage>
        <taxon>Bacteria</taxon>
        <taxon>Bacillati</taxon>
        <taxon>Bacillota</taxon>
        <taxon>Bacilli</taxon>
        <taxon>Lactobacillales</taxon>
        <taxon>Carnobacteriaceae</taxon>
        <taxon>Carnobacterium</taxon>
    </lineage>
</organism>